<accession>A0ACA9N6A3</accession>
<evidence type="ECO:0000313" key="2">
    <source>
        <dbReference type="Proteomes" id="UP000789525"/>
    </source>
</evidence>
<keyword evidence="2" id="KW-1185">Reference proteome</keyword>
<protein>
    <submittedName>
        <fullName evidence="1">14956_t:CDS:1</fullName>
    </submittedName>
</protein>
<dbReference type="EMBL" id="CAJVPT010018859">
    <property type="protein sequence ID" value="CAG8637437.1"/>
    <property type="molecule type" value="Genomic_DNA"/>
</dbReference>
<proteinExistence type="predicted"/>
<comment type="caution">
    <text evidence="1">The sequence shown here is derived from an EMBL/GenBank/DDBJ whole genome shotgun (WGS) entry which is preliminary data.</text>
</comment>
<reference evidence="1" key="1">
    <citation type="submission" date="2021-06" db="EMBL/GenBank/DDBJ databases">
        <authorList>
            <person name="Kallberg Y."/>
            <person name="Tangrot J."/>
            <person name="Rosling A."/>
        </authorList>
    </citation>
    <scope>NUCLEOTIDE SEQUENCE</scope>
    <source>
        <strain evidence="1">CL356</strain>
    </source>
</reference>
<dbReference type="Proteomes" id="UP000789525">
    <property type="component" value="Unassembled WGS sequence"/>
</dbReference>
<name>A0ACA9N6A3_9GLOM</name>
<organism evidence="1 2">
    <name type="scientific">Acaulospora colombiana</name>
    <dbReference type="NCBI Taxonomy" id="27376"/>
    <lineage>
        <taxon>Eukaryota</taxon>
        <taxon>Fungi</taxon>
        <taxon>Fungi incertae sedis</taxon>
        <taxon>Mucoromycota</taxon>
        <taxon>Glomeromycotina</taxon>
        <taxon>Glomeromycetes</taxon>
        <taxon>Diversisporales</taxon>
        <taxon>Acaulosporaceae</taxon>
        <taxon>Acaulospora</taxon>
    </lineage>
</organism>
<evidence type="ECO:0000313" key="1">
    <source>
        <dbReference type="EMBL" id="CAG8637437.1"/>
    </source>
</evidence>
<sequence length="59" mass="6663">MDELTHDEKVEECRKKNSNSSVTESTSQQEVLAEKLLEDSKLKSLDDEEEFEEMSGIGG</sequence>
<gene>
    <name evidence="1" type="ORF">ACOLOM_LOCUS7835</name>
</gene>